<dbReference type="KEGG" id="vg:29079478"/>
<sequence>MKKIMLAVLFLLPLNAMALNINIGYPVDASRLSLTGEVTFNLDCQNKEITIQESSNVIFDKHLRKNVSVMCYKDQGNYSMKFAFGKGKMGRDDMIASQTSRYLPDPNKII</sequence>
<name>A0A192Y9L2_9CAUD</name>
<accession>A0A192Y9L2</accession>
<proteinExistence type="predicted"/>
<keyword evidence="2" id="KW-1185">Reference proteome</keyword>
<evidence type="ECO:0000313" key="2">
    <source>
        <dbReference type="Proteomes" id="UP000202254"/>
    </source>
</evidence>
<dbReference type="GeneID" id="29079478"/>
<dbReference type="Proteomes" id="UP000202254">
    <property type="component" value="Segment"/>
</dbReference>
<dbReference type="EMBL" id="KX130668">
    <property type="protein sequence ID" value="ANM45890.1"/>
    <property type="molecule type" value="Genomic_DNA"/>
</dbReference>
<evidence type="ECO:0000313" key="1">
    <source>
        <dbReference type="EMBL" id="ANM45890.1"/>
    </source>
</evidence>
<protein>
    <submittedName>
        <fullName evidence="1">Uncharacterized protein</fullName>
    </submittedName>
</protein>
<organism evidence="1 2">
    <name type="scientific">Escherichia phage vB_EcoS_NBD2</name>
    <dbReference type="NCBI Taxonomy" id="1852563"/>
    <lineage>
        <taxon>Viruses</taxon>
        <taxon>Duplodnaviria</taxon>
        <taxon>Heunggongvirae</taxon>
        <taxon>Uroviricota</taxon>
        <taxon>Caudoviricetes</taxon>
        <taxon>Drexlerviridae</taxon>
        <taxon>Vilniusvirus</taxon>
        <taxon>Vilniusvirus NBD2</taxon>
    </lineage>
</organism>
<gene>
    <name evidence="1" type="ORF">NBD2_48</name>
</gene>
<dbReference type="RefSeq" id="YP_009284672.1">
    <property type="nucleotide sequence ID" value="NC_031050.1"/>
</dbReference>
<reference evidence="1 2" key="1">
    <citation type="submission" date="2016-04" db="EMBL/GenBank/DDBJ databases">
        <title>Complete Genome of E. coli phage vB_EcoS_NBD2.</title>
        <authorList>
            <person name="Truncaite L."/>
            <person name="Kaliniene L."/>
            <person name="Zajanckauskaite A."/>
            <person name="Meskys R."/>
        </authorList>
    </citation>
    <scope>NUCLEOTIDE SEQUENCE [LARGE SCALE GENOMIC DNA]</scope>
</reference>